<dbReference type="SUPFAM" id="SSF51735">
    <property type="entry name" value="NAD(P)-binding Rossmann-fold domains"/>
    <property type="match status" value="1"/>
</dbReference>
<proteinExistence type="predicted"/>
<dbReference type="SUPFAM" id="SSF55347">
    <property type="entry name" value="Glyceraldehyde-3-phosphate dehydrogenase-like, C-terminal domain"/>
    <property type="match status" value="1"/>
</dbReference>
<reference evidence="4" key="1">
    <citation type="journal article" date="2019" name="Int. J. Syst. Evol. Microbiol.">
        <title>The Global Catalogue of Microorganisms (GCM) 10K type strain sequencing project: providing services to taxonomists for standard genome sequencing and annotation.</title>
        <authorList>
            <consortium name="The Broad Institute Genomics Platform"/>
            <consortium name="The Broad Institute Genome Sequencing Center for Infectious Disease"/>
            <person name="Wu L."/>
            <person name="Ma J."/>
        </authorList>
    </citation>
    <scope>NUCLEOTIDE SEQUENCE [LARGE SCALE GENOMIC DNA]</scope>
    <source>
        <strain evidence="4">CGMCC 1.12286</strain>
    </source>
</reference>
<feature type="domain" description="GFO/IDH/MocA-like oxidoreductase" evidence="2">
    <location>
        <begin position="132"/>
        <end position="252"/>
    </location>
</feature>
<feature type="domain" description="Gfo/Idh/MocA-like oxidoreductase N-terminal" evidence="1">
    <location>
        <begin position="5"/>
        <end position="122"/>
    </location>
</feature>
<evidence type="ECO:0000313" key="3">
    <source>
        <dbReference type="EMBL" id="MFD1677595.1"/>
    </source>
</evidence>
<evidence type="ECO:0000259" key="2">
    <source>
        <dbReference type="Pfam" id="PF22725"/>
    </source>
</evidence>
<dbReference type="InterPro" id="IPR051450">
    <property type="entry name" value="Gfo/Idh/MocA_Oxidoreductases"/>
</dbReference>
<dbReference type="PANTHER" id="PTHR43377">
    <property type="entry name" value="BILIVERDIN REDUCTASE A"/>
    <property type="match status" value="1"/>
</dbReference>
<accession>A0ABW4JP47</accession>
<evidence type="ECO:0000313" key="4">
    <source>
        <dbReference type="Proteomes" id="UP001597079"/>
    </source>
</evidence>
<gene>
    <name evidence="3" type="ORF">ACFSB2_23315</name>
</gene>
<dbReference type="InterPro" id="IPR036291">
    <property type="entry name" value="NAD(P)-bd_dom_sf"/>
</dbReference>
<dbReference type="RefSeq" id="WP_377945505.1">
    <property type="nucleotide sequence ID" value="NZ_JBHUCX010000095.1"/>
</dbReference>
<name>A0ABW4JP47_9BACL</name>
<protein>
    <submittedName>
        <fullName evidence="3">Gfo/Idh/MocA family protein</fullName>
    </submittedName>
</protein>
<dbReference type="Pfam" id="PF22725">
    <property type="entry name" value="GFO_IDH_MocA_C3"/>
    <property type="match status" value="1"/>
</dbReference>
<dbReference type="PANTHER" id="PTHR43377:SF1">
    <property type="entry name" value="BILIVERDIN REDUCTASE A"/>
    <property type="match status" value="1"/>
</dbReference>
<organism evidence="3 4">
    <name type="scientific">Alicyclobacillus fodiniaquatilis</name>
    <dbReference type="NCBI Taxonomy" id="1661150"/>
    <lineage>
        <taxon>Bacteria</taxon>
        <taxon>Bacillati</taxon>
        <taxon>Bacillota</taxon>
        <taxon>Bacilli</taxon>
        <taxon>Bacillales</taxon>
        <taxon>Alicyclobacillaceae</taxon>
        <taxon>Alicyclobacillus</taxon>
    </lineage>
</organism>
<evidence type="ECO:0000259" key="1">
    <source>
        <dbReference type="Pfam" id="PF01408"/>
    </source>
</evidence>
<dbReference type="Proteomes" id="UP001597079">
    <property type="component" value="Unassembled WGS sequence"/>
</dbReference>
<dbReference type="Gene3D" id="3.30.360.10">
    <property type="entry name" value="Dihydrodipicolinate Reductase, domain 2"/>
    <property type="match status" value="1"/>
</dbReference>
<keyword evidence="4" id="KW-1185">Reference proteome</keyword>
<dbReference type="Gene3D" id="3.40.50.720">
    <property type="entry name" value="NAD(P)-binding Rossmann-like Domain"/>
    <property type="match status" value="1"/>
</dbReference>
<dbReference type="Pfam" id="PF01408">
    <property type="entry name" value="GFO_IDH_MocA"/>
    <property type="match status" value="1"/>
</dbReference>
<dbReference type="InterPro" id="IPR000683">
    <property type="entry name" value="Gfo/Idh/MocA-like_OxRdtase_N"/>
</dbReference>
<sequence length="338" mass="37116">MATHKVIVTGCGGMSNTWLDDIAQRENAEIVGLVDIFIESAKKMAERRGLQVPVFSDLSEALAQTDANLVIDVTIPESHRQVVTTALEAGCNVFGEKPMGSSMADARAMLQVANDSGKRYTVMQNRRYLKQIRAVRDSIQAGTIGEVGSIHADFFIGAHFGGFRDAMDNPLILDMAIHTFDQARFISGADPRSVYCHEFNPPGSWYQGNASAICIFEMSDGSVFSYRGSWCAEGFNTSWESDWRITGSKGTLLWDGTKDPICQVVDESGPAEFHRAIKEVNVPIVWSGREGHWGCLDEMFASLEQDRPAETDCVDNIKSVAMVFGAIESAKTGQKVRL</sequence>
<dbReference type="InterPro" id="IPR055170">
    <property type="entry name" value="GFO_IDH_MocA-like_dom"/>
</dbReference>
<comment type="caution">
    <text evidence="3">The sequence shown here is derived from an EMBL/GenBank/DDBJ whole genome shotgun (WGS) entry which is preliminary data.</text>
</comment>
<dbReference type="EMBL" id="JBHUCX010000095">
    <property type="protein sequence ID" value="MFD1677595.1"/>
    <property type="molecule type" value="Genomic_DNA"/>
</dbReference>